<dbReference type="Proteomes" id="UP000318081">
    <property type="component" value="Chromosome"/>
</dbReference>
<evidence type="ECO:0000313" key="2">
    <source>
        <dbReference type="Proteomes" id="UP000318081"/>
    </source>
</evidence>
<protein>
    <submittedName>
        <fullName evidence="1">Uncharacterized protein</fullName>
    </submittedName>
</protein>
<dbReference type="EMBL" id="CP036432">
    <property type="protein sequence ID" value="QDV84562.1"/>
    <property type="molecule type" value="Genomic_DNA"/>
</dbReference>
<sequence length="105" mass="11922">MKNRQRPFPITAETPDGVTKTLFLADWSRVLNVPYNTLHERMKQGLSDDEILNTRDRRKAKAITVTVDGRELTLSEWSKIAGVPRQTIVTRLRRGKTGRAAIYGA</sequence>
<keyword evidence="2" id="KW-1185">Reference proteome</keyword>
<organism evidence="1 2">
    <name type="scientific">Stieleria magnilauensis</name>
    <dbReference type="NCBI Taxonomy" id="2527963"/>
    <lineage>
        <taxon>Bacteria</taxon>
        <taxon>Pseudomonadati</taxon>
        <taxon>Planctomycetota</taxon>
        <taxon>Planctomycetia</taxon>
        <taxon>Pirellulales</taxon>
        <taxon>Pirellulaceae</taxon>
        <taxon>Stieleria</taxon>
    </lineage>
</organism>
<gene>
    <name evidence="1" type="ORF">TBK1r_35130</name>
</gene>
<name>A0ABX5XRD1_9BACT</name>
<accession>A0ABX5XRD1</accession>
<proteinExistence type="predicted"/>
<reference evidence="1 2" key="1">
    <citation type="submission" date="2019-02" db="EMBL/GenBank/DDBJ databases">
        <title>Deep-cultivation of Planctomycetes and their phenomic and genomic characterization uncovers novel biology.</title>
        <authorList>
            <person name="Wiegand S."/>
            <person name="Jogler M."/>
            <person name="Boedeker C."/>
            <person name="Pinto D."/>
            <person name="Vollmers J."/>
            <person name="Rivas-Marin E."/>
            <person name="Kohn T."/>
            <person name="Peeters S.H."/>
            <person name="Heuer A."/>
            <person name="Rast P."/>
            <person name="Oberbeckmann S."/>
            <person name="Bunk B."/>
            <person name="Jeske O."/>
            <person name="Meyerdierks A."/>
            <person name="Storesund J.E."/>
            <person name="Kallscheuer N."/>
            <person name="Luecker S."/>
            <person name="Lage O.M."/>
            <person name="Pohl T."/>
            <person name="Merkel B.J."/>
            <person name="Hornburger P."/>
            <person name="Mueller R.-W."/>
            <person name="Bruemmer F."/>
            <person name="Labrenz M."/>
            <person name="Spormann A.M."/>
            <person name="Op den Camp H."/>
            <person name="Overmann J."/>
            <person name="Amann R."/>
            <person name="Jetten M.S.M."/>
            <person name="Mascher T."/>
            <person name="Medema M.H."/>
            <person name="Devos D.P."/>
            <person name="Kaster A.-K."/>
            <person name="Ovreas L."/>
            <person name="Rohde M."/>
            <person name="Galperin M.Y."/>
            <person name="Jogler C."/>
        </authorList>
    </citation>
    <scope>NUCLEOTIDE SEQUENCE [LARGE SCALE GENOMIC DNA]</scope>
    <source>
        <strain evidence="1 2">TBK1r</strain>
    </source>
</reference>
<dbReference type="RefSeq" id="WP_145212983.1">
    <property type="nucleotide sequence ID" value="NZ_CP036432.1"/>
</dbReference>
<evidence type="ECO:0000313" key="1">
    <source>
        <dbReference type="EMBL" id="QDV84562.1"/>
    </source>
</evidence>